<evidence type="ECO:0000256" key="1">
    <source>
        <dbReference type="SAM" id="Phobius"/>
    </source>
</evidence>
<feature type="transmembrane region" description="Helical" evidence="1">
    <location>
        <begin position="112"/>
        <end position="131"/>
    </location>
</feature>
<dbReference type="AlphaFoldDB" id="A0A975PV48"/>
<feature type="transmembrane region" description="Helical" evidence="1">
    <location>
        <begin position="6"/>
        <end position="32"/>
    </location>
</feature>
<proteinExistence type="predicted"/>
<accession>A0A975PV48</accession>
<evidence type="ECO:0000313" key="2">
    <source>
        <dbReference type="EMBL" id="QUR65725.1"/>
    </source>
</evidence>
<evidence type="ECO:0000313" key="3">
    <source>
        <dbReference type="Proteomes" id="UP000682202"/>
    </source>
</evidence>
<gene>
    <name evidence="2" type="ORF">F6B93_00325</name>
</gene>
<feature type="transmembrane region" description="Helical" evidence="1">
    <location>
        <begin position="80"/>
        <end position="100"/>
    </location>
</feature>
<keyword evidence="3" id="KW-1185">Reference proteome</keyword>
<sequence length="132" mass="13723">MASTGIQVALVVLDAFVAITAIGGGIALAVGLEGNRFPAQWLRRTPFRSYRVPGLILAIAVGGSALAAAIVTWLEPSIGAWVSIGAGLVLTGQILSELALLDQPTRPTKTEVFYLSISAAIVLISVQILLWG</sequence>
<feature type="transmembrane region" description="Helical" evidence="1">
    <location>
        <begin position="52"/>
        <end position="74"/>
    </location>
</feature>
<organism evidence="2 3">
    <name type="scientific">Mycobacterium spongiae</name>
    <dbReference type="NCBI Taxonomy" id="886343"/>
    <lineage>
        <taxon>Bacteria</taxon>
        <taxon>Bacillati</taxon>
        <taxon>Actinomycetota</taxon>
        <taxon>Actinomycetes</taxon>
        <taxon>Mycobacteriales</taxon>
        <taxon>Mycobacteriaceae</taxon>
        <taxon>Mycobacterium</taxon>
    </lineage>
</organism>
<keyword evidence="1" id="KW-0812">Transmembrane</keyword>
<dbReference type="Proteomes" id="UP000682202">
    <property type="component" value="Chromosome"/>
</dbReference>
<keyword evidence="1" id="KW-0472">Membrane</keyword>
<protein>
    <submittedName>
        <fullName evidence="2">Uncharacterized protein</fullName>
    </submittedName>
</protein>
<keyword evidence="1" id="KW-1133">Transmembrane helix</keyword>
<dbReference type="EMBL" id="CP046600">
    <property type="protein sequence ID" value="QUR65725.1"/>
    <property type="molecule type" value="Genomic_DNA"/>
</dbReference>
<dbReference type="RefSeq" id="WP_211697129.1">
    <property type="nucleotide sequence ID" value="NZ_CP046600.1"/>
</dbReference>
<name>A0A975PV48_9MYCO</name>
<dbReference type="KEGG" id="mspg:F6B93_00325"/>
<reference evidence="2" key="1">
    <citation type="submission" date="2019-12" db="EMBL/GenBank/DDBJ databases">
        <title>Mycobacterium spongiae sp. nov.</title>
        <authorList>
            <person name="Stinear T."/>
        </authorList>
    </citation>
    <scope>NUCLEOTIDE SEQUENCE</scope>
    <source>
        <strain evidence="2">FSD4b-SM</strain>
    </source>
</reference>